<evidence type="ECO:0000313" key="1">
    <source>
        <dbReference type="EMBL" id="AKU37420.1"/>
    </source>
</evidence>
<gene>
    <name evidence="1" type="ORF">SDDV_005</name>
</gene>
<sequence length="547" mass="63455">MYFFRMYLLTKQMEINPIVTEWFDNGQTCFNWIKDVSKVKPMQNCVFSALDDNNVSSFVLPSSYSHNKVNENDGDKLCSNYQAHVFQSPANIRVSDDMMVCTDVPLSRPPIMPKPSPIQYMFSYPDTTLNTPMFLSHNLANTEDDIYIITYINEQLAFFSKLMDRIEFKFKRYFEQQMINVFKWWKFNDNSKPTELRARQQTVLENTVNSKTTTEQFISAFITAVDANYTISKQVVDNINTVTDGVKINLRRDVRNISDNIYSSFLPRLATYTDNKQLSEVVDGLKGDVNAEKVKIDMLITKHFTKIQEQVTLAYLDTKNKYTKINNELLALDSVFNSLQAKQTQYQNRLTSLNTNLQDISEKHDILNHRLQAIIGCLSKGSVNSLLENDAANYKKTTNNAYQIGSIKYTSRLSLMQIDNITTTQAIFNPLSVVMAKPIKANQQYLLESKLYFDYIFYKQDGTSVTNKGYNRYKISILANNNPIDIFRHHVEDGNFISIYYVYTVADMLRTRFKIQIEFETDDDEEQYRKIILLPSSQKSYFSVITV</sequence>
<reference evidence="1 2" key="1">
    <citation type="journal article" date="2015" name="PLoS Pathog.">
        <title>A Novel Virus Causes Scale Drop Disease in Lates calcarifer.</title>
        <authorList>
            <person name="de Groof A."/>
            <person name="Guelen L."/>
            <person name="Deijs M."/>
            <person name="van der Wal Y."/>
            <person name="Miyata M."/>
            <person name="Ng K.S."/>
            <person name="van Grinsven L."/>
            <person name="Simmelink B."/>
            <person name="Biermann Y."/>
            <person name="Grisez L."/>
            <person name="van Lent J."/>
            <person name="de Ronde A."/>
            <person name="Chang S.F."/>
            <person name="Schrier C."/>
            <person name="van der Hoek L."/>
        </authorList>
    </citation>
    <scope>NUCLEOTIDE SEQUENCE [LARGE SCALE GENOMIC DNA]</scope>
    <source>
        <strain evidence="1">C4575</strain>
    </source>
</reference>
<organism evidence="1 2">
    <name type="scientific">Scale drop disease virus</name>
    <dbReference type="NCBI Taxonomy" id="1697349"/>
    <lineage>
        <taxon>Viruses</taxon>
        <taxon>Varidnaviria</taxon>
        <taxon>Bamfordvirae</taxon>
        <taxon>Nucleocytoviricota</taxon>
        <taxon>Megaviricetes</taxon>
        <taxon>Pimascovirales</taxon>
        <taxon>Pimascovirales incertae sedis</taxon>
        <taxon>Iridoviridae</taxon>
        <taxon>Alphairidovirinae</taxon>
        <taxon>Megalocytivirus</taxon>
        <taxon>Megalocytivirus lates1</taxon>
    </lineage>
</organism>
<proteinExistence type="predicted"/>
<protein>
    <submittedName>
        <fullName evidence="1">ORF_005L</fullName>
    </submittedName>
</protein>
<accession>A0A0K1L719</accession>
<dbReference type="RefSeq" id="YP_009163766.1">
    <property type="nucleotide sequence ID" value="NC_027778.1"/>
</dbReference>
<name>A0A0K1L719_9VIRU</name>
<dbReference type="Proteomes" id="UP000201485">
    <property type="component" value="Segment"/>
</dbReference>
<dbReference type="EMBL" id="KR139659">
    <property type="protein sequence ID" value="AKU37420.1"/>
    <property type="molecule type" value="Genomic_DNA"/>
</dbReference>
<evidence type="ECO:0000313" key="2">
    <source>
        <dbReference type="Proteomes" id="UP000201485"/>
    </source>
</evidence>
<dbReference type="KEGG" id="vg:25479054"/>
<keyword evidence="2" id="KW-1185">Reference proteome</keyword>
<dbReference type="GeneID" id="25479054"/>